<gene>
    <name evidence="1" type="ORF">WG925_25610</name>
</gene>
<dbReference type="EMBL" id="JBBPIX010000021">
    <property type="protein sequence ID" value="MEK6467127.1"/>
    <property type="molecule type" value="Genomic_DNA"/>
</dbReference>
<comment type="caution">
    <text evidence="1">The sequence shown here is derived from an EMBL/GenBank/DDBJ whole genome shotgun (WGS) entry which is preliminary data.</text>
</comment>
<sequence length="127" mass="12824">MATPTGPPAHAPGAGPSLCCDRCGQAAADPLQQILMSAVWLIPGPDGPTTARYCRACPPAGPITDLTCLLCGDGPLLVGELAAGPDEALPAPARTWLTAVGWRLTGPAGPVCPDCHPGPRVSQERPA</sequence>
<dbReference type="RefSeq" id="WP_224404174.1">
    <property type="nucleotide sequence ID" value="NZ_BAAAOD010000002.1"/>
</dbReference>
<reference evidence="1 2" key="1">
    <citation type="submission" date="2024-03" db="EMBL/GenBank/DDBJ databases">
        <title>Draft genome sequence of Pseudonocardia carboxydivorans JCM 14827.</title>
        <authorList>
            <person name="Duangmal K."/>
        </authorList>
    </citation>
    <scope>NUCLEOTIDE SEQUENCE [LARGE SCALE GENOMIC DNA]</scope>
    <source>
        <strain evidence="1 2">JCM 14827</strain>
    </source>
</reference>
<organism evidence="1 2">
    <name type="scientific">Pseudonocardia alni subsp. carboxydivorans</name>
    <dbReference type="NCBI Taxonomy" id="415010"/>
    <lineage>
        <taxon>Bacteria</taxon>
        <taxon>Bacillati</taxon>
        <taxon>Actinomycetota</taxon>
        <taxon>Actinomycetes</taxon>
        <taxon>Pseudonocardiales</taxon>
        <taxon>Pseudonocardiaceae</taxon>
        <taxon>Pseudonocardia</taxon>
    </lineage>
</organism>
<name>A0ABU9AMQ4_PSEA5</name>
<proteinExistence type="predicted"/>
<dbReference type="Proteomes" id="UP001367513">
    <property type="component" value="Unassembled WGS sequence"/>
</dbReference>
<evidence type="ECO:0000313" key="2">
    <source>
        <dbReference type="Proteomes" id="UP001367513"/>
    </source>
</evidence>
<protein>
    <submittedName>
        <fullName evidence="1">Uncharacterized protein</fullName>
    </submittedName>
</protein>
<evidence type="ECO:0000313" key="1">
    <source>
        <dbReference type="EMBL" id="MEK6467127.1"/>
    </source>
</evidence>
<accession>A0ABU9AMQ4</accession>
<keyword evidence="2" id="KW-1185">Reference proteome</keyword>